<dbReference type="Proteomes" id="UP000821865">
    <property type="component" value="Chromosome 5"/>
</dbReference>
<name>A0ACB8CQQ5_DERSI</name>
<keyword evidence="2" id="KW-1185">Reference proteome</keyword>
<evidence type="ECO:0000313" key="1">
    <source>
        <dbReference type="EMBL" id="KAH7949355.1"/>
    </source>
</evidence>
<comment type="caution">
    <text evidence="1">The sequence shown here is derived from an EMBL/GenBank/DDBJ whole genome shotgun (WGS) entry which is preliminary data.</text>
</comment>
<organism evidence="1 2">
    <name type="scientific">Dermacentor silvarum</name>
    <name type="common">Tick</name>
    <dbReference type="NCBI Taxonomy" id="543639"/>
    <lineage>
        <taxon>Eukaryota</taxon>
        <taxon>Metazoa</taxon>
        <taxon>Ecdysozoa</taxon>
        <taxon>Arthropoda</taxon>
        <taxon>Chelicerata</taxon>
        <taxon>Arachnida</taxon>
        <taxon>Acari</taxon>
        <taxon>Parasitiformes</taxon>
        <taxon>Ixodida</taxon>
        <taxon>Ixodoidea</taxon>
        <taxon>Ixodidae</taxon>
        <taxon>Rhipicephalinae</taxon>
        <taxon>Dermacentor</taxon>
    </lineage>
</organism>
<reference evidence="1" key="1">
    <citation type="submission" date="2020-05" db="EMBL/GenBank/DDBJ databases">
        <title>Large-scale comparative analyses of tick genomes elucidate their genetic diversity and vector capacities.</title>
        <authorList>
            <person name="Jia N."/>
            <person name="Wang J."/>
            <person name="Shi W."/>
            <person name="Du L."/>
            <person name="Sun Y."/>
            <person name="Zhan W."/>
            <person name="Jiang J."/>
            <person name="Wang Q."/>
            <person name="Zhang B."/>
            <person name="Ji P."/>
            <person name="Sakyi L.B."/>
            <person name="Cui X."/>
            <person name="Yuan T."/>
            <person name="Jiang B."/>
            <person name="Yang W."/>
            <person name="Lam T.T.-Y."/>
            <person name="Chang Q."/>
            <person name="Ding S."/>
            <person name="Wang X."/>
            <person name="Zhu J."/>
            <person name="Ruan X."/>
            <person name="Zhao L."/>
            <person name="Wei J."/>
            <person name="Que T."/>
            <person name="Du C."/>
            <person name="Cheng J."/>
            <person name="Dai P."/>
            <person name="Han X."/>
            <person name="Huang E."/>
            <person name="Gao Y."/>
            <person name="Liu J."/>
            <person name="Shao H."/>
            <person name="Ye R."/>
            <person name="Li L."/>
            <person name="Wei W."/>
            <person name="Wang X."/>
            <person name="Wang C."/>
            <person name="Yang T."/>
            <person name="Huo Q."/>
            <person name="Li W."/>
            <person name="Guo W."/>
            <person name="Chen H."/>
            <person name="Zhou L."/>
            <person name="Ni X."/>
            <person name="Tian J."/>
            <person name="Zhou Y."/>
            <person name="Sheng Y."/>
            <person name="Liu T."/>
            <person name="Pan Y."/>
            <person name="Xia L."/>
            <person name="Li J."/>
            <person name="Zhao F."/>
            <person name="Cao W."/>
        </authorList>
    </citation>
    <scope>NUCLEOTIDE SEQUENCE</scope>
    <source>
        <strain evidence="1">Dsil-2018</strain>
    </source>
</reference>
<evidence type="ECO:0000313" key="2">
    <source>
        <dbReference type="Proteomes" id="UP000821865"/>
    </source>
</evidence>
<sequence>MLLPIDAYRQPWENDDNWELRREFLAANDGLVEEAFLNMRTLRCTYPAEVRSKVRELSKNVERLPELLARRRENRKMLLAIQPMPTVINQKSRFLPLPLQCTLN</sequence>
<protein>
    <submittedName>
        <fullName evidence="1">Uncharacterized protein</fullName>
    </submittedName>
</protein>
<accession>A0ACB8CQQ5</accession>
<proteinExistence type="predicted"/>
<dbReference type="EMBL" id="CM023474">
    <property type="protein sequence ID" value="KAH7949355.1"/>
    <property type="molecule type" value="Genomic_DNA"/>
</dbReference>
<gene>
    <name evidence="1" type="ORF">HPB49_008112</name>
</gene>